<sequence>MRVVGVVDLVGNEALVILKDGYIAAGLHLDNILALNDIATLGLEERSRRSTLRRSSECQGKSGNNSSRTHLGGFDLKIWT</sequence>
<protein>
    <submittedName>
        <fullName evidence="2">Uncharacterized protein</fullName>
    </submittedName>
</protein>
<evidence type="ECO:0000313" key="3">
    <source>
        <dbReference type="Proteomes" id="UP001305414"/>
    </source>
</evidence>
<evidence type="ECO:0000256" key="1">
    <source>
        <dbReference type="SAM" id="MobiDB-lite"/>
    </source>
</evidence>
<gene>
    <name evidence="2" type="ORF">RRF57_007472</name>
</gene>
<accession>A0AAN7Z6B7</accession>
<name>A0AAN7Z6B7_9PEZI</name>
<proteinExistence type="predicted"/>
<feature type="region of interest" description="Disordered" evidence="1">
    <location>
        <begin position="52"/>
        <end position="80"/>
    </location>
</feature>
<dbReference type="AlphaFoldDB" id="A0AAN7Z6B7"/>
<comment type="caution">
    <text evidence="2">The sequence shown here is derived from an EMBL/GenBank/DDBJ whole genome shotgun (WGS) entry which is preliminary data.</text>
</comment>
<organism evidence="2 3">
    <name type="scientific">Xylaria bambusicola</name>
    <dbReference type="NCBI Taxonomy" id="326684"/>
    <lineage>
        <taxon>Eukaryota</taxon>
        <taxon>Fungi</taxon>
        <taxon>Dikarya</taxon>
        <taxon>Ascomycota</taxon>
        <taxon>Pezizomycotina</taxon>
        <taxon>Sordariomycetes</taxon>
        <taxon>Xylariomycetidae</taxon>
        <taxon>Xylariales</taxon>
        <taxon>Xylariaceae</taxon>
        <taxon>Xylaria</taxon>
    </lineage>
</organism>
<dbReference type="Proteomes" id="UP001305414">
    <property type="component" value="Unassembled WGS sequence"/>
</dbReference>
<reference evidence="2 3" key="1">
    <citation type="submission" date="2023-10" db="EMBL/GenBank/DDBJ databases">
        <title>Draft genome sequence of Xylaria bambusicola isolate GMP-LS, the root and basal stem rot pathogen of sugarcane in Indonesia.</title>
        <authorList>
            <person name="Selvaraj P."/>
            <person name="Muralishankar V."/>
            <person name="Muruganantham S."/>
            <person name="Sp S."/>
            <person name="Haryani S."/>
            <person name="Lau K.J.X."/>
            <person name="Naqvi N.I."/>
        </authorList>
    </citation>
    <scope>NUCLEOTIDE SEQUENCE [LARGE SCALE GENOMIC DNA]</scope>
    <source>
        <strain evidence="2">GMP-LS</strain>
    </source>
</reference>
<dbReference type="EMBL" id="JAWHQM010000021">
    <property type="protein sequence ID" value="KAK5631757.1"/>
    <property type="molecule type" value="Genomic_DNA"/>
</dbReference>
<keyword evidence="3" id="KW-1185">Reference proteome</keyword>
<evidence type="ECO:0000313" key="2">
    <source>
        <dbReference type="EMBL" id="KAK5631757.1"/>
    </source>
</evidence>
<feature type="compositionally biased region" description="Polar residues" evidence="1">
    <location>
        <begin position="58"/>
        <end position="69"/>
    </location>
</feature>